<accession>A0ABW1UZB4</accession>
<dbReference type="EMBL" id="JBHSSN010000015">
    <property type="protein sequence ID" value="MFC6324119.1"/>
    <property type="molecule type" value="Genomic_DNA"/>
</dbReference>
<reference evidence="3" key="1">
    <citation type="journal article" date="2019" name="Int. J. Syst. Evol. Microbiol.">
        <title>The Global Catalogue of Microorganisms (GCM) 10K type strain sequencing project: providing services to taxonomists for standard genome sequencing and annotation.</title>
        <authorList>
            <consortium name="The Broad Institute Genomics Platform"/>
            <consortium name="The Broad Institute Genome Sequencing Center for Infectious Disease"/>
            <person name="Wu L."/>
            <person name="Ma J."/>
        </authorList>
    </citation>
    <scope>NUCLEOTIDE SEQUENCE [LARGE SCALE GENOMIC DNA]</scope>
    <source>
        <strain evidence="3">CCM 8895</strain>
    </source>
</reference>
<sequence>MGSSKLFSLFMLVFYAILLFLVIFNKNMIAMYMMAIGMFLEAVVNCFETFKKNK</sequence>
<comment type="caution">
    <text evidence="2">The sequence shown here is derived from an EMBL/GenBank/DDBJ whole genome shotgun (WGS) entry which is preliminary data.</text>
</comment>
<evidence type="ECO:0000313" key="2">
    <source>
        <dbReference type="EMBL" id="MFC6324119.1"/>
    </source>
</evidence>
<organism evidence="2 3">
    <name type="scientific">Companilactobacillus baiquanensis</name>
    <dbReference type="NCBI Taxonomy" id="2486005"/>
    <lineage>
        <taxon>Bacteria</taxon>
        <taxon>Bacillati</taxon>
        <taxon>Bacillota</taxon>
        <taxon>Bacilli</taxon>
        <taxon>Lactobacillales</taxon>
        <taxon>Lactobacillaceae</taxon>
        <taxon>Companilactobacillus</taxon>
    </lineage>
</organism>
<keyword evidence="1" id="KW-0472">Membrane</keyword>
<evidence type="ECO:0000256" key="1">
    <source>
        <dbReference type="SAM" id="Phobius"/>
    </source>
</evidence>
<gene>
    <name evidence="2" type="ORF">ACFP1F_10255</name>
</gene>
<proteinExistence type="predicted"/>
<evidence type="ECO:0000313" key="3">
    <source>
        <dbReference type="Proteomes" id="UP001596186"/>
    </source>
</evidence>
<dbReference type="RefSeq" id="WP_164507743.1">
    <property type="nucleotide sequence ID" value="NZ_JBHSSN010000015.1"/>
</dbReference>
<name>A0ABW1UZB4_9LACO</name>
<feature type="transmembrane region" description="Helical" evidence="1">
    <location>
        <begin position="7"/>
        <end position="24"/>
    </location>
</feature>
<keyword evidence="1" id="KW-0812">Transmembrane</keyword>
<evidence type="ECO:0008006" key="4">
    <source>
        <dbReference type="Google" id="ProtNLM"/>
    </source>
</evidence>
<dbReference type="Proteomes" id="UP001596186">
    <property type="component" value="Unassembled WGS sequence"/>
</dbReference>
<protein>
    <recommendedName>
        <fullName evidence="4">DUF1056 family protein</fullName>
    </recommendedName>
</protein>
<keyword evidence="3" id="KW-1185">Reference proteome</keyword>
<feature type="transmembrane region" description="Helical" evidence="1">
    <location>
        <begin position="30"/>
        <end position="50"/>
    </location>
</feature>
<keyword evidence="1" id="KW-1133">Transmembrane helix</keyword>